<sequence>MMRHGRPAAAHDGDTNRAPCARREKQRRATNARPARNVSAIVTQKSGAKPAHHRAASNVQQIAKAASTGRASCAAIARQSRQRTRSCARGGGATACAAAPMPEPKFVVSILKNEGCLKEYLAGTCAWLQPELQERRLFTVGGGRSVNQAGNNFPANGGGGGEAYERRGRRS</sequence>
<dbReference type="AlphaFoldDB" id="A0A2Z7C173"/>
<dbReference type="Proteomes" id="UP000250235">
    <property type="component" value="Unassembled WGS sequence"/>
</dbReference>
<dbReference type="EMBL" id="KQ999927">
    <property type="protein sequence ID" value="KZV40552.1"/>
    <property type="molecule type" value="Genomic_DNA"/>
</dbReference>
<evidence type="ECO:0000256" key="1">
    <source>
        <dbReference type="SAM" id="MobiDB-lite"/>
    </source>
</evidence>
<evidence type="ECO:0000313" key="2">
    <source>
        <dbReference type="EMBL" id="KZV40552.1"/>
    </source>
</evidence>
<reference evidence="2 3" key="1">
    <citation type="journal article" date="2015" name="Proc. Natl. Acad. Sci. U.S.A.">
        <title>The resurrection genome of Boea hygrometrica: A blueprint for survival of dehydration.</title>
        <authorList>
            <person name="Xiao L."/>
            <person name="Yang G."/>
            <person name="Zhang L."/>
            <person name="Yang X."/>
            <person name="Zhao S."/>
            <person name="Ji Z."/>
            <person name="Zhou Q."/>
            <person name="Hu M."/>
            <person name="Wang Y."/>
            <person name="Chen M."/>
            <person name="Xu Y."/>
            <person name="Jin H."/>
            <person name="Xiao X."/>
            <person name="Hu G."/>
            <person name="Bao F."/>
            <person name="Hu Y."/>
            <person name="Wan P."/>
            <person name="Li L."/>
            <person name="Deng X."/>
            <person name="Kuang T."/>
            <person name="Xiang C."/>
            <person name="Zhu J.K."/>
            <person name="Oliver M.J."/>
            <person name="He Y."/>
        </authorList>
    </citation>
    <scope>NUCLEOTIDE SEQUENCE [LARGE SCALE GENOMIC DNA]</scope>
    <source>
        <strain evidence="3">cv. XS01</strain>
    </source>
</reference>
<feature type="region of interest" description="Disordered" evidence="1">
    <location>
        <begin position="148"/>
        <end position="171"/>
    </location>
</feature>
<name>A0A2Z7C173_9LAMI</name>
<accession>A0A2Z7C173</accession>
<organism evidence="2 3">
    <name type="scientific">Dorcoceras hygrometricum</name>
    <dbReference type="NCBI Taxonomy" id="472368"/>
    <lineage>
        <taxon>Eukaryota</taxon>
        <taxon>Viridiplantae</taxon>
        <taxon>Streptophyta</taxon>
        <taxon>Embryophyta</taxon>
        <taxon>Tracheophyta</taxon>
        <taxon>Spermatophyta</taxon>
        <taxon>Magnoliopsida</taxon>
        <taxon>eudicotyledons</taxon>
        <taxon>Gunneridae</taxon>
        <taxon>Pentapetalae</taxon>
        <taxon>asterids</taxon>
        <taxon>lamiids</taxon>
        <taxon>Lamiales</taxon>
        <taxon>Gesneriaceae</taxon>
        <taxon>Didymocarpoideae</taxon>
        <taxon>Trichosporeae</taxon>
        <taxon>Loxocarpinae</taxon>
        <taxon>Dorcoceras</taxon>
    </lineage>
</organism>
<gene>
    <name evidence="2" type="ORF">F511_31100</name>
</gene>
<evidence type="ECO:0000313" key="3">
    <source>
        <dbReference type="Proteomes" id="UP000250235"/>
    </source>
</evidence>
<proteinExistence type="predicted"/>
<feature type="region of interest" description="Disordered" evidence="1">
    <location>
        <begin position="1"/>
        <end position="37"/>
    </location>
</feature>
<protein>
    <submittedName>
        <fullName evidence="2">Uncharacterized protein</fullName>
    </submittedName>
</protein>
<keyword evidence="3" id="KW-1185">Reference proteome</keyword>